<dbReference type="Proteomes" id="UP000272942">
    <property type="component" value="Unassembled WGS sequence"/>
</dbReference>
<name>A0A3P8HQD0_9TREM</name>
<dbReference type="Gene3D" id="3.30.300.30">
    <property type="match status" value="1"/>
</dbReference>
<dbReference type="OrthoDB" id="10253869at2759"/>
<dbReference type="EMBL" id="UZAN01048019">
    <property type="protein sequence ID" value="VDP86018.1"/>
    <property type="molecule type" value="Genomic_DNA"/>
</dbReference>
<evidence type="ECO:0000313" key="2">
    <source>
        <dbReference type="EMBL" id="VDP86018.1"/>
    </source>
</evidence>
<proteinExistence type="predicted"/>
<evidence type="ECO:0000256" key="1">
    <source>
        <dbReference type="ARBA" id="ARBA00013275"/>
    </source>
</evidence>
<dbReference type="GO" id="GO:0005759">
    <property type="term" value="C:mitochondrial matrix"/>
    <property type="evidence" value="ECO:0007669"/>
    <property type="project" value="TreeGrafter"/>
</dbReference>
<organism evidence="2 3">
    <name type="scientific">Echinostoma caproni</name>
    <dbReference type="NCBI Taxonomy" id="27848"/>
    <lineage>
        <taxon>Eukaryota</taxon>
        <taxon>Metazoa</taxon>
        <taxon>Spiralia</taxon>
        <taxon>Lophotrochozoa</taxon>
        <taxon>Platyhelminthes</taxon>
        <taxon>Trematoda</taxon>
        <taxon>Digenea</taxon>
        <taxon>Plagiorchiida</taxon>
        <taxon>Echinostomata</taxon>
        <taxon>Echinostomatoidea</taxon>
        <taxon>Echinostomatidae</taxon>
        <taxon>Echinostoma</taxon>
    </lineage>
</organism>
<dbReference type="GO" id="GO:0050218">
    <property type="term" value="F:propionate-CoA ligase activity"/>
    <property type="evidence" value="ECO:0007669"/>
    <property type="project" value="TreeGrafter"/>
</dbReference>
<dbReference type="InterPro" id="IPR045851">
    <property type="entry name" value="AMP-bd_C_sf"/>
</dbReference>
<evidence type="ECO:0000313" key="3">
    <source>
        <dbReference type="Proteomes" id="UP000272942"/>
    </source>
</evidence>
<dbReference type="GO" id="GO:0003987">
    <property type="term" value="F:acetate-CoA ligase activity"/>
    <property type="evidence" value="ECO:0007669"/>
    <property type="project" value="UniProtKB-EC"/>
</dbReference>
<gene>
    <name evidence="2" type="ORF">ECPE_LOCUS9821</name>
</gene>
<dbReference type="AlphaFoldDB" id="A0A3P8HQD0"/>
<protein>
    <recommendedName>
        <fullName evidence="1">acetate--CoA ligase</fullName>
        <ecNumber evidence="1">6.2.1.1</ecNumber>
    </recommendedName>
</protein>
<dbReference type="SUPFAM" id="SSF56801">
    <property type="entry name" value="Acetyl-CoA synthetase-like"/>
    <property type="match status" value="1"/>
</dbReference>
<sequence>MVKHPHTTQSDKEILQATFNSVRELVGPVAAFNQACLVPKLPKTRSGKISRGSLAEMAAGKPVRIPITIEDISVYGQIYEAFKKGGLNPSKPPTDN</sequence>
<dbReference type="PANTHER" id="PTHR43347:SF3">
    <property type="entry name" value="ACYL-COA SYNTHETASE SHORT-CHAIN FAMILY MEMBER 3, MITOCHONDRIAL"/>
    <property type="match status" value="1"/>
</dbReference>
<dbReference type="PANTHER" id="PTHR43347">
    <property type="entry name" value="ACYL-COA SYNTHETASE"/>
    <property type="match status" value="1"/>
</dbReference>
<dbReference type="EC" id="6.2.1.1" evidence="1"/>
<reference evidence="2 3" key="1">
    <citation type="submission" date="2018-11" db="EMBL/GenBank/DDBJ databases">
        <authorList>
            <consortium name="Pathogen Informatics"/>
        </authorList>
    </citation>
    <scope>NUCLEOTIDE SEQUENCE [LARGE SCALE GENOMIC DNA]</scope>
    <source>
        <strain evidence="2 3">Egypt</strain>
    </source>
</reference>
<keyword evidence="3" id="KW-1185">Reference proteome</keyword>
<accession>A0A3P8HQD0</accession>